<evidence type="ECO:0000256" key="2">
    <source>
        <dbReference type="ARBA" id="ARBA00007696"/>
    </source>
</evidence>
<evidence type="ECO:0000256" key="5">
    <source>
        <dbReference type="ARBA" id="ARBA00023242"/>
    </source>
</evidence>
<feature type="compositionally biased region" description="Basic and acidic residues" evidence="8">
    <location>
        <begin position="111"/>
        <end position="125"/>
    </location>
</feature>
<evidence type="ECO:0000256" key="8">
    <source>
        <dbReference type="SAM" id="MobiDB-lite"/>
    </source>
</evidence>
<keyword evidence="10" id="KW-1185">Reference proteome</keyword>
<comment type="function">
    <text evidence="6">Binds to nucleosomes, regulating chromatin structure and consequently, chromatin-dependent processes such as transcription, DNA replication and DNA repair. Affects both insulin and glucagon levels and modulates the expression of pancreatic genes involved in insulin secretion. Regulates the expression of the glucose transporter SLC2A2 by binding specifically to its promoter region and recruiting PDX1 and additional transcription factors. Regulates the expression of SLC6A9, a glycine transporter which regulates the glycine concentration in synaptic junctions in the central nervous system, by binding to its transcription start site. May play a role in ocular development and astrocyte function.</text>
</comment>
<dbReference type="Proteomes" id="UP001176941">
    <property type="component" value="Chromosome 22"/>
</dbReference>
<feature type="region of interest" description="Disordered" evidence="8">
    <location>
        <begin position="1"/>
        <end position="26"/>
    </location>
</feature>
<keyword evidence="4" id="KW-0238">DNA-binding</keyword>
<evidence type="ECO:0000313" key="10">
    <source>
        <dbReference type="Proteomes" id="UP001176941"/>
    </source>
</evidence>
<comment type="subunit">
    <text evidence="7">Interacts with the ligand binding domain of the thyroid receptor (TR) (in vitro). Requires the presence of thyroid hormone for its interaction. Interacts with transcriptional regulator SEHBP. Interacts with nucleosomes.</text>
</comment>
<sequence>MGPRDRLPGLLIGGAGRPASRGPLEGAAEVEVPEAGLRRDLRVSSCGGGSIQRRCQQFQPVALLFSCTNTVIMPKRKSPENTEGKDGSKVTKQEPTRRSARLSAKPAPPKPEPKPRKTSAKKEPATKVSKGVKGKKEEKQEAGKEGTAAPAENGDTQAEEIHISRSTVNVSASRGTPPSTLSVKGQIETVRVKGTVDNSARLQ</sequence>
<protein>
    <recommendedName>
        <fullName evidence="3">High mobility group nucleosome-binding domain-containing protein 3</fullName>
    </recommendedName>
</protein>
<comment type="subcellular location">
    <subcellularLocation>
        <location evidence="1">Nucleus</location>
    </subcellularLocation>
</comment>
<dbReference type="InterPro" id="IPR000079">
    <property type="entry name" value="HMGN_fam"/>
</dbReference>
<gene>
    <name evidence="9" type="ORF">MRATA1EN1_LOCUS13040</name>
</gene>
<proteinExistence type="inferred from homology"/>
<feature type="compositionally biased region" description="Basic and acidic residues" evidence="8">
    <location>
        <begin position="77"/>
        <end position="97"/>
    </location>
</feature>
<evidence type="ECO:0000256" key="7">
    <source>
        <dbReference type="ARBA" id="ARBA00046456"/>
    </source>
</evidence>
<comment type="similarity">
    <text evidence="2">Belongs to the HMGN family.</text>
</comment>
<dbReference type="Pfam" id="PF01101">
    <property type="entry name" value="HMG14_17"/>
    <property type="match status" value="1"/>
</dbReference>
<dbReference type="EMBL" id="OX459958">
    <property type="protein sequence ID" value="CAI9164078.1"/>
    <property type="molecule type" value="Genomic_DNA"/>
</dbReference>
<evidence type="ECO:0000313" key="9">
    <source>
        <dbReference type="EMBL" id="CAI9164078.1"/>
    </source>
</evidence>
<reference evidence="9" key="1">
    <citation type="submission" date="2023-04" db="EMBL/GenBank/DDBJ databases">
        <authorList>
            <consortium name="ELIXIR-Norway"/>
        </authorList>
    </citation>
    <scope>NUCLEOTIDE SEQUENCE [LARGE SCALE GENOMIC DNA]</scope>
</reference>
<dbReference type="SMART" id="SM00527">
    <property type="entry name" value="HMG17"/>
    <property type="match status" value="1"/>
</dbReference>
<organism evidence="9 10">
    <name type="scientific">Rangifer tarandus platyrhynchus</name>
    <name type="common">Svalbard reindeer</name>
    <dbReference type="NCBI Taxonomy" id="3082113"/>
    <lineage>
        <taxon>Eukaryota</taxon>
        <taxon>Metazoa</taxon>
        <taxon>Chordata</taxon>
        <taxon>Craniata</taxon>
        <taxon>Vertebrata</taxon>
        <taxon>Euteleostomi</taxon>
        <taxon>Mammalia</taxon>
        <taxon>Eutheria</taxon>
        <taxon>Laurasiatheria</taxon>
        <taxon>Artiodactyla</taxon>
        <taxon>Ruminantia</taxon>
        <taxon>Pecora</taxon>
        <taxon>Cervidae</taxon>
        <taxon>Odocoileinae</taxon>
        <taxon>Rangifer</taxon>
    </lineage>
</organism>
<evidence type="ECO:0000256" key="3">
    <source>
        <dbReference type="ARBA" id="ARBA00022145"/>
    </source>
</evidence>
<dbReference type="PANTHER" id="PTHR23087">
    <property type="entry name" value="NONHISTONE CHROMOSOMAL PROTEIN HMG"/>
    <property type="match status" value="1"/>
</dbReference>
<accession>A0ABN8YR80</accession>
<evidence type="ECO:0000256" key="6">
    <source>
        <dbReference type="ARBA" id="ARBA00025168"/>
    </source>
</evidence>
<evidence type="ECO:0000256" key="4">
    <source>
        <dbReference type="ARBA" id="ARBA00023125"/>
    </source>
</evidence>
<dbReference type="PANTHER" id="PTHR23087:SF2">
    <property type="entry name" value="HIGH MOBILITY GROUP NUCLEOSOME-BINDING DOMAIN-CONTAINING PROTEIN 3"/>
    <property type="match status" value="1"/>
</dbReference>
<evidence type="ECO:0000256" key="1">
    <source>
        <dbReference type="ARBA" id="ARBA00004123"/>
    </source>
</evidence>
<feature type="region of interest" description="Disordered" evidence="8">
    <location>
        <begin position="75"/>
        <end position="157"/>
    </location>
</feature>
<dbReference type="PRINTS" id="PR00925">
    <property type="entry name" value="NONHISHMG17"/>
</dbReference>
<dbReference type="PROSITE" id="PS00355">
    <property type="entry name" value="HMG14_17"/>
    <property type="match status" value="1"/>
</dbReference>
<name>A0ABN8YR80_RANTA</name>
<feature type="compositionally biased region" description="Basic and acidic residues" evidence="8">
    <location>
        <begin position="134"/>
        <end position="144"/>
    </location>
</feature>
<keyword evidence="5" id="KW-0539">Nucleus</keyword>